<evidence type="ECO:0000256" key="2">
    <source>
        <dbReference type="ARBA" id="ARBA00022654"/>
    </source>
</evidence>
<keyword evidence="6 8" id="KW-1133">Transmembrane helix</keyword>
<dbReference type="EMBL" id="LSRS01000003">
    <property type="protein sequence ID" value="KAF1085621.1"/>
    <property type="molecule type" value="Genomic_DNA"/>
</dbReference>
<evidence type="ECO:0000313" key="10">
    <source>
        <dbReference type="Proteomes" id="UP000798488"/>
    </source>
</evidence>
<gene>
    <name evidence="9" type="ORF">SPSYN_01764</name>
</gene>
<evidence type="ECO:0000256" key="7">
    <source>
        <dbReference type="ARBA" id="ARBA00023136"/>
    </source>
</evidence>
<dbReference type="GO" id="GO:0008233">
    <property type="term" value="F:peptidase activity"/>
    <property type="evidence" value="ECO:0007669"/>
    <property type="project" value="UniProtKB-KW"/>
</dbReference>
<evidence type="ECO:0000256" key="6">
    <source>
        <dbReference type="ARBA" id="ARBA00022989"/>
    </source>
</evidence>
<comment type="caution">
    <text evidence="9">The sequence shown here is derived from an EMBL/GenBank/DDBJ whole genome shotgun (WGS) entry which is preliminary data.</text>
</comment>
<keyword evidence="7 8" id="KW-0472">Membrane</keyword>
<organism evidence="9 10">
    <name type="scientific">Sporotomaculum syntrophicum</name>
    <dbReference type="NCBI Taxonomy" id="182264"/>
    <lineage>
        <taxon>Bacteria</taxon>
        <taxon>Bacillati</taxon>
        <taxon>Bacillota</taxon>
        <taxon>Clostridia</taxon>
        <taxon>Eubacteriales</taxon>
        <taxon>Desulfallaceae</taxon>
        <taxon>Sporotomaculum</taxon>
    </lineage>
</organism>
<keyword evidence="5" id="KW-0378">Hydrolase</keyword>
<feature type="transmembrane region" description="Helical" evidence="8">
    <location>
        <begin position="146"/>
        <end position="165"/>
    </location>
</feature>
<evidence type="ECO:0000256" key="4">
    <source>
        <dbReference type="ARBA" id="ARBA00022692"/>
    </source>
</evidence>
<reference evidence="9" key="1">
    <citation type="submission" date="2016-02" db="EMBL/GenBank/DDBJ databases">
        <title>Draft Genome Sequence of Sporotomaculum syntrophicum Strain FB, a Syntrophic Benzoate Degrader.</title>
        <authorList>
            <person name="Nobu M.K."/>
            <person name="Narihiro T."/>
            <person name="Qiu Y.-L."/>
            <person name="Ohashi A."/>
            <person name="Liu W.-T."/>
            <person name="Yuji S."/>
        </authorList>
    </citation>
    <scope>NUCLEOTIDE SEQUENCE</scope>
    <source>
        <strain evidence="9">FB</strain>
    </source>
</reference>
<evidence type="ECO:0000256" key="1">
    <source>
        <dbReference type="ARBA" id="ARBA00022475"/>
    </source>
</evidence>
<proteinExistence type="predicted"/>
<keyword evidence="3" id="KW-0645">Protease</keyword>
<accession>A0A9D2WRJ9</accession>
<dbReference type="Pfam" id="PF04647">
    <property type="entry name" value="AgrB"/>
    <property type="match status" value="1"/>
</dbReference>
<feature type="transmembrane region" description="Helical" evidence="8">
    <location>
        <begin position="42"/>
        <end position="68"/>
    </location>
</feature>
<evidence type="ECO:0000256" key="3">
    <source>
        <dbReference type="ARBA" id="ARBA00022670"/>
    </source>
</evidence>
<dbReference type="GO" id="GO:0009372">
    <property type="term" value="P:quorum sensing"/>
    <property type="evidence" value="ECO:0007669"/>
    <property type="project" value="UniProtKB-KW"/>
</dbReference>
<evidence type="ECO:0000256" key="5">
    <source>
        <dbReference type="ARBA" id="ARBA00022801"/>
    </source>
</evidence>
<feature type="transmembrane region" description="Helical" evidence="8">
    <location>
        <begin position="80"/>
        <end position="101"/>
    </location>
</feature>
<feature type="transmembrane region" description="Helical" evidence="8">
    <location>
        <begin position="107"/>
        <end position="125"/>
    </location>
</feature>
<dbReference type="GO" id="GO:0016020">
    <property type="term" value="C:membrane"/>
    <property type="evidence" value="ECO:0007669"/>
    <property type="project" value="InterPro"/>
</dbReference>
<keyword evidence="1" id="KW-1003">Cell membrane</keyword>
<evidence type="ECO:0000313" key="9">
    <source>
        <dbReference type="EMBL" id="KAF1085621.1"/>
    </source>
</evidence>
<dbReference type="InterPro" id="IPR006741">
    <property type="entry name" value="AgrB"/>
</dbReference>
<feature type="transmembrane region" description="Helical" evidence="8">
    <location>
        <begin position="177"/>
        <end position="198"/>
    </location>
</feature>
<dbReference type="GO" id="GO:0006508">
    <property type="term" value="P:proteolysis"/>
    <property type="evidence" value="ECO:0007669"/>
    <property type="project" value="UniProtKB-KW"/>
</dbReference>
<dbReference type="AlphaFoldDB" id="A0A9D2WRJ9"/>
<evidence type="ECO:0000256" key="8">
    <source>
        <dbReference type="SAM" id="Phobius"/>
    </source>
</evidence>
<sequence length="213" mass="23600">MSYLPISKRIAGYLSFQTGLSAEKEEIITYVIEVTLINLFNIINILFLGLLFDVLPAVITCLITVALLRHTAGGAHSNSPWRCALITAIVFLSISIAASYLAHIKQIYIDIMAIVAIAIGTFLTVRLAPVDSPSAPITSANRRKRLKCLSIIVIGFISVVIVLLRQSLWLHTQEVQVAIILSVLWTSFNLTHFGHLVMSHIDRLRNPKTKEVN</sequence>
<name>A0A9D2WRJ9_9FIRM</name>
<dbReference type="Proteomes" id="UP000798488">
    <property type="component" value="Unassembled WGS sequence"/>
</dbReference>
<keyword evidence="10" id="KW-1185">Reference proteome</keyword>
<dbReference type="RefSeq" id="WP_161822061.1">
    <property type="nucleotide sequence ID" value="NZ_LSRS01000003.1"/>
</dbReference>
<protein>
    <submittedName>
        <fullName evidence="9">Accessory gene regulator protein</fullName>
    </submittedName>
</protein>
<keyword evidence="4 8" id="KW-0812">Transmembrane</keyword>
<dbReference type="OrthoDB" id="2854767at2"/>
<keyword evidence="2" id="KW-0673">Quorum sensing</keyword>
<dbReference type="SMART" id="SM00793">
    <property type="entry name" value="AgrB"/>
    <property type="match status" value="1"/>
</dbReference>